<evidence type="ECO:0000313" key="7">
    <source>
        <dbReference type="Proteomes" id="UP000020218"/>
    </source>
</evidence>
<evidence type="ECO:0000313" key="6">
    <source>
        <dbReference type="EMBL" id="EXI65235.1"/>
    </source>
</evidence>
<dbReference type="PANTHER" id="PTHR37481:SF1">
    <property type="entry name" value="LIPOPOLYSACCHARIDE EXPORT SYSTEM PROTEIN LPTC"/>
    <property type="match status" value="1"/>
</dbReference>
<dbReference type="InterPro" id="IPR052363">
    <property type="entry name" value="LPS_export_LptC"/>
</dbReference>
<evidence type="ECO:0000256" key="2">
    <source>
        <dbReference type="ARBA" id="ARBA00022519"/>
    </source>
</evidence>
<accession>A0A011NLC9</accession>
<dbReference type="GO" id="GO:0015221">
    <property type="term" value="F:lipopolysaccharide transmembrane transporter activity"/>
    <property type="evidence" value="ECO:0007669"/>
    <property type="project" value="InterPro"/>
</dbReference>
<proteinExistence type="predicted"/>
<sequence>MIKKWSSAVLPLSIMLVLVALSAWLRYATELPDATRDGRNRHDPDAILNDVRGHRLDAAGVLLYRIEALEVRHYPDDETSEFTQPRLAFVSPAKPTVTIRADEGRATEKAKKVDLRGKVEIRRAASGRQAALLAETPELTVLTDEKRAFTSSKVLITQGPSWLQGVGMRVDHALQTYVLESDVRGEIESPFARKKKPKT</sequence>
<evidence type="ECO:0000256" key="5">
    <source>
        <dbReference type="ARBA" id="ARBA00023136"/>
    </source>
</evidence>
<dbReference type="GO" id="GO:0017089">
    <property type="term" value="F:glycolipid transfer activity"/>
    <property type="evidence" value="ECO:0007669"/>
    <property type="project" value="TreeGrafter"/>
</dbReference>
<dbReference type="PATRIC" id="fig|1454001.3.peg.3440"/>
<dbReference type="InterPro" id="IPR026265">
    <property type="entry name" value="LptC"/>
</dbReference>
<dbReference type="Pfam" id="PF06835">
    <property type="entry name" value="LptC"/>
    <property type="match status" value="1"/>
</dbReference>
<protein>
    <submittedName>
        <fullName evidence="6">Lipopolysaccharide exporter periplasmic protein</fullName>
    </submittedName>
</protein>
<dbReference type="PANTHER" id="PTHR37481">
    <property type="entry name" value="LIPOPOLYSACCHARIDE EXPORT SYSTEM PROTEIN LPTC"/>
    <property type="match status" value="1"/>
</dbReference>
<dbReference type="InterPro" id="IPR010664">
    <property type="entry name" value="LipoPS_assembly_LptC-rel"/>
</dbReference>
<dbReference type="STRING" id="1454001.AW08_03398"/>
<evidence type="ECO:0000256" key="1">
    <source>
        <dbReference type="ARBA" id="ARBA00022475"/>
    </source>
</evidence>
<gene>
    <name evidence="6" type="ORF">AW08_03398</name>
</gene>
<dbReference type="GO" id="GO:0005886">
    <property type="term" value="C:plasma membrane"/>
    <property type="evidence" value="ECO:0007669"/>
    <property type="project" value="InterPro"/>
</dbReference>
<keyword evidence="3" id="KW-0812">Transmembrane</keyword>
<reference evidence="6" key="1">
    <citation type="submission" date="2014-02" db="EMBL/GenBank/DDBJ databases">
        <title>Expanding our view of genomic diversity in Candidatus Accumulibacter clades.</title>
        <authorList>
            <person name="Skennerton C.T."/>
            <person name="Barr J.J."/>
            <person name="Slater F.R."/>
            <person name="Bond P.L."/>
            <person name="Tyson G.W."/>
        </authorList>
    </citation>
    <scope>NUCLEOTIDE SEQUENCE [LARGE SCALE GENOMIC DNA]</scope>
</reference>
<keyword evidence="1" id="KW-1003">Cell membrane</keyword>
<evidence type="ECO:0000256" key="4">
    <source>
        <dbReference type="ARBA" id="ARBA00022989"/>
    </source>
</evidence>
<dbReference type="Gene3D" id="2.60.450.10">
    <property type="entry name" value="Lipopolysaccharide (LPS) transport protein A like domain"/>
    <property type="match status" value="1"/>
</dbReference>
<keyword evidence="4" id="KW-1133">Transmembrane helix</keyword>
<name>A0A011NLC9_9PROT</name>
<dbReference type="Proteomes" id="UP000020218">
    <property type="component" value="Unassembled WGS sequence"/>
</dbReference>
<dbReference type="GO" id="GO:0030288">
    <property type="term" value="C:outer membrane-bounded periplasmic space"/>
    <property type="evidence" value="ECO:0007669"/>
    <property type="project" value="TreeGrafter"/>
</dbReference>
<keyword evidence="7" id="KW-1185">Reference proteome</keyword>
<dbReference type="EMBL" id="JFAX01000026">
    <property type="protein sequence ID" value="EXI65235.1"/>
    <property type="molecule type" value="Genomic_DNA"/>
</dbReference>
<organism evidence="6 7">
    <name type="scientific">Candidatus Accumulibacter adjunctus</name>
    <dbReference type="NCBI Taxonomy" id="1454001"/>
    <lineage>
        <taxon>Bacteria</taxon>
        <taxon>Pseudomonadati</taxon>
        <taxon>Pseudomonadota</taxon>
        <taxon>Betaproteobacteria</taxon>
        <taxon>Candidatus Accumulibacter</taxon>
    </lineage>
</organism>
<dbReference type="NCBIfam" id="TIGR04409">
    <property type="entry name" value="LptC_YrbK"/>
    <property type="match status" value="1"/>
</dbReference>
<dbReference type="AlphaFoldDB" id="A0A011NLC9"/>
<evidence type="ECO:0000256" key="3">
    <source>
        <dbReference type="ARBA" id="ARBA00022692"/>
    </source>
</evidence>
<keyword evidence="2" id="KW-0997">Cell inner membrane</keyword>
<comment type="caution">
    <text evidence="6">The sequence shown here is derived from an EMBL/GenBank/DDBJ whole genome shotgun (WGS) entry which is preliminary data.</text>
</comment>
<keyword evidence="5" id="KW-0472">Membrane</keyword>